<dbReference type="SUPFAM" id="SSF63562">
    <property type="entry name" value="RPB6/omega subunit-like"/>
    <property type="match status" value="1"/>
</dbReference>
<dbReference type="Pfam" id="PF01192">
    <property type="entry name" value="RNA_pol_Rpb6"/>
    <property type="match status" value="1"/>
</dbReference>
<dbReference type="GO" id="GO:0000428">
    <property type="term" value="C:DNA-directed RNA polymerase complex"/>
    <property type="evidence" value="ECO:0007669"/>
    <property type="project" value="UniProtKB-KW"/>
</dbReference>
<comment type="catalytic activity">
    <reaction evidence="9 10">
        <text>RNA(n) + a ribonucleoside 5'-triphosphate = RNA(n+1) + diphosphate</text>
        <dbReference type="Rhea" id="RHEA:21248"/>
        <dbReference type="Rhea" id="RHEA-COMP:14527"/>
        <dbReference type="Rhea" id="RHEA-COMP:17342"/>
        <dbReference type="ChEBI" id="CHEBI:33019"/>
        <dbReference type="ChEBI" id="CHEBI:61557"/>
        <dbReference type="ChEBI" id="CHEBI:140395"/>
        <dbReference type="EC" id="2.7.7.6"/>
    </reaction>
</comment>
<evidence type="ECO:0000256" key="5">
    <source>
        <dbReference type="ARBA" id="ARBA00022679"/>
    </source>
</evidence>
<proteinExistence type="inferred from homology"/>
<comment type="subunit">
    <text evidence="10">The RNAP catalytic core consists of 2 alpha, 1 beta, 1 beta' and 1 omega subunit. When a sigma factor is associated with the core the holoenzyme is formed, which can initiate transcription.</text>
</comment>
<dbReference type="NCBIfam" id="TIGR00690">
    <property type="entry name" value="rpoZ"/>
    <property type="match status" value="1"/>
</dbReference>
<evidence type="ECO:0000256" key="9">
    <source>
        <dbReference type="ARBA" id="ARBA00048552"/>
    </source>
</evidence>
<dbReference type="RefSeq" id="WP_342469923.1">
    <property type="nucleotide sequence ID" value="NZ_JBHSNQ010000048.1"/>
</dbReference>
<evidence type="ECO:0000256" key="3">
    <source>
        <dbReference type="ARBA" id="ARBA00013725"/>
    </source>
</evidence>
<dbReference type="InterPro" id="IPR003716">
    <property type="entry name" value="DNA-dir_RNA_pol_omega"/>
</dbReference>
<dbReference type="HAMAP" id="MF_00366">
    <property type="entry name" value="RNApol_bact_RpoZ"/>
    <property type="match status" value="1"/>
</dbReference>
<evidence type="ECO:0000256" key="8">
    <source>
        <dbReference type="ARBA" id="ARBA00029924"/>
    </source>
</evidence>
<evidence type="ECO:0000256" key="7">
    <source>
        <dbReference type="ARBA" id="ARBA00023163"/>
    </source>
</evidence>
<dbReference type="EC" id="2.7.7.6" evidence="2 10"/>
<evidence type="ECO:0000256" key="2">
    <source>
        <dbReference type="ARBA" id="ARBA00012418"/>
    </source>
</evidence>
<comment type="caution">
    <text evidence="11">The sequence shown here is derived from an EMBL/GenBank/DDBJ whole genome shotgun (WGS) entry which is preliminary data.</text>
</comment>
<evidence type="ECO:0000256" key="4">
    <source>
        <dbReference type="ARBA" id="ARBA00022478"/>
    </source>
</evidence>
<keyword evidence="12" id="KW-1185">Reference proteome</keyword>
<dbReference type="InterPro" id="IPR006110">
    <property type="entry name" value="Pol_omega/Rpo6/RPB6"/>
</dbReference>
<dbReference type="Proteomes" id="UP001595978">
    <property type="component" value="Unassembled WGS sequence"/>
</dbReference>
<dbReference type="InterPro" id="IPR036161">
    <property type="entry name" value="RPB6/omega-like_sf"/>
</dbReference>
<evidence type="ECO:0000313" key="11">
    <source>
        <dbReference type="EMBL" id="MFC5541304.1"/>
    </source>
</evidence>
<dbReference type="PANTHER" id="PTHR34476:SF1">
    <property type="entry name" value="DNA-DIRECTED RNA POLYMERASE SUBUNIT OMEGA"/>
    <property type="match status" value="1"/>
</dbReference>
<dbReference type="GO" id="GO:0003899">
    <property type="term" value="F:DNA-directed RNA polymerase activity"/>
    <property type="evidence" value="ECO:0007669"/>
    <property type="project" value="UniProtKB-EC"/>
</dbReference>
<keyword evidence="7 10" id="KW-0804">Transcription</keyword>
<name>A0ABW0R973_9BACL</name>
<protein>
    <recommendedName>
        <fullName evidence="3 10">DNA-directed RNA polymerase subunit omega</fullName>
        <shortName evidence="10">RNAP omega subunit</shortName>
        <ecNumber evidence="2 10">2.7.7.6</ecNumber>
    </recommendedName>
    <alternativeName>
        <fullName evidence="10">RNA polymerase omega subunit</fullName>
    </alternativeName>
    <alternativeName>
        <fullName evidence="8 10">Transcriptase subunit omega</fullName>
    </alternativeName>
</protein>
<evidence type="ECO:0000256" key="6">
    <source>
        <dbReference type="ARBA" id="ARBA00022695"/>
    </source>
</evidence>
<dbReference type="Gene3D" id="3.90.940.10">
    <property type="match status" value="1"/>
</dbReference>
<reference evidence="12" key="1">
    <citation type="journal article" date="2019" name="Int. J. Syst. Evol. Microbiol.">
        <title>The Global Catalogue of Microorganisms (GCM) 10K type strain sequencing project: providing services to taxonomists for standard genome sequencing and annotation.</title>
        <authorList>
            <consortium name="The Broad Institute Genomics Platform"/>
            <consortium name="The Broad Institute Genome Sequencing Center for Infectious Disease"/>
            <person name="Wu L."/>
            <person name="Ma J."/>
        </authorList>
    </citation>
    <scope>NUCLEOTIDE SEQUENCE [LARGE SCALE GENOMIC DNA]</scope>
    <source>
        <strain evidence="12">CCUG 56331</strain>
    </source>
</reference>
<dbReference type="PANTHER" id="PTHR34476">
    <property type="entry name" value="DNA-DIRECTED RNA POLYMERASE SUBUNIT OMEGA"/>
    <property type="match status" value="1"/>
</dbReference>
<keyword evidence="6 10" id="KW-0548">Nucleotidyltransferase</keyword>
<keyword evidence="5 10" id="KW-0808">Transferase</keyword>
<dbReference type="SMART" id="SM01409">
    <property type="entry name" value="RNA_pol_Rpb6"/>
    <property type="match status" value="1"/>
</dbReference>
<evidence type="ECO:0000256" key="1">
    <source>
        <dbReference type="ARBA" id="ARBA00006711"/>
    </source>
</evidence>
<dbReference type="EMBL" id="JBHSNQ010000048">
    <property type="protein sequence ID" value="MFC5541304.1"/>
    <property type="molecule type" value="Genomic_DNA"/>
</dbReference>
<gene>
    <name evidence="10 11" type="primary">rpoZ</name>
    <name evidence="11" type="ORF">ACFPOH_05855</name>
</gene>
<keyword evidence="4 10" id="KW-0240">DNA-directed RNA polymerase</keyword>
<evidence type="ECO:0000256" key="10">
    <source>
        <dbReference type="HAMAP-Rule" id="MF_00366"/>
    </source>
</evidence>
<organism evidence="11 12">
    <name type="scientific">Ureibacillus suwonensis</name>
    <dbReference type="NCBI Taxonomy" id="313007"/>
    <lineage>
        <taxon>Bacteria</taxon>
        <taxon>Bacillati</taxon>
        <taxon>Bacillota</taxon>
        <taxon>Bacilli</taxon>
        <taxon>Bacillales</taxon>
        <taxon>Caryophanaceae</taxon>
        <taxon>Ureibacillus</taxon>
    </lineage>
</organism>
<comment type="function">
    <text evidence="10">Promotes RNA polymerase assembly. Latches the N- and C-terminal regions of the beta' subunit thereby facilitating its interaction with the beta and alpha subunits.</text>
</comment>
<evidence type="ECO:0000313" key="12">
    <source>
        <dbReference type="Proteomes" id="UP001595978"/>
    </source>
</evidence>
<accession>A0ABW0R973</accession>
<sequence>MLYPSIDLLKEKVDSKYSLVSLAAKRARQIQETGILKLSEYKSLKPVGMALEEVAAGVLQMEMPDKNKVYSDEQ</sequence>
<comment type="similarity">
    <text evidence="1 10">Belongs to the RNA polymerase subunit omega family.</text>
</comment>